<protein>
    <submittedName>
        <fullName evidence="9">Allantoin permease</fullName>
    </submittedName>
</protein>
<feature type="transmembrane region" description="Helical" evidence="8">
    <location>
        <begin position="699"/>
        <end position="723"/>
    </location>
</feature>
<evidence type="ECO:0000256" key="1">
    <source>
        <dbReference type="ARBA" id="ARBA00004141"/>
    </source>
</evidence>
<evidence type="ECO:0000256" key="2">
    <source>
        <dbReference type="ARBA" id="ARBA00008974"/>
    </source>
</evidence>
<comment type="subcellular location">
    <subcellularLocation>
        <location evidence="1">Membrane</location>
        <topology evidence="1">Multi-pass membrane protein</topology>
    </subcellularLocation>
</comment>
<evidence type="ECO:0000256" key="6">
    <source>
        <dbReference type="ARBA" id="ARBA00023136"/>
    </source>
</evidence>
<feature type="transmembrane region" description="Helical" evidence="8">
    <location>
        <begin position="730"/>
        <end position="755"/>
    </location>
</feature>
<reference evidence="9 10" key="2">
    <citation type="submission" date="2016-01" db="EMBL/GenBank/DDBJ databases">
        <title>Microcella alkaliphila JAM AC0309 whole genome shotgun sequence.</title>
        <authorList>
            <person name="Kurata A."/>
            <person name="Hirose Y."/>
            <person name="Kishimoto N."/>
            <person name="Kobayashi T."/>
        </authorList>
    </citation>
    <scope>NUCLEOTIDE SEQUENCE [LARGE SCALE GENOMIC DNA]</scope>
    <source>
        <strain evidence="9 10">JAM AC0309</strain>
    </source>
</reference>
<feature type="transmembrane region" description="Helical" evidence="8">
    <location>
        <begin position="488"/>
        <end position="506"/>
    </location>
</feature>
<evidence type="ECO:0000256" key="3">
    <source>
        <dbReference type="ARBA" id="ARBA00022448"/>
    </source>
</evidence>
<sequence length="883" mass="88886">MVDSPASAPDDADSVTPPGPRRSTYTPPQAQSPDDDPIADAIAAEYRAWVPVKRQPEPPAPAASAPNTPVTPPENPLAGLSAPEAAPPSPSIPPPPPRASLTDADLVAVLDPDLAGGNTGALINLFQEQLTLREQELRQLDAWEEQVRRLGVDSADEIVASVRSAYTGVIDVVPPAAHAQNPSASSPPEAADPVPAPTVAPPLAPAPSDVQSADSAPTAPGQVVPPVVDPATLTAGELSSVLADAPPPNMAQRTVATPPEELAELDESTPPPLVEPDIADSPSDPLAQTSNWDALLAAATEGTPATPDPPALSPFTLTPTSPSAPAETSAFAEESRPDRQADSAPPSPEAAPETPPSAPAPVPAAAPAAALAPATPQLRPAGTPPATAHPPLPTTADTPARGHRAFALEQSALEPTPAALRAGRAVRLFWLWFAVNASVVTVALGALLIADGASLRQAVLAALGGVALSSFLLGVITRTGRWSGQPTIVVARATFGTVGNAIPAAVAVLVRVLWATALLYLLGIGVAEVLVEAQLDGGLGRPTMTVIVAAVGFLIAAAAALVGFGLIARLGAIIAPLAGILVVGLIVLTAPLVDLGNALSIPDGSWALLVGGSVLILSAIGLAWVSSGGDLVRYQAPGASGTAAALWTSLGVAVPAFLLIGWGAVLSASNPLVLEGLVANPVDTLARLLPLWYPVPLALAVALSLIAGAAFSLYSGGFAVLTLGAPAPRWLGVLIAAVVAAAALVALILAGGGVAGLLRDALVVLAVPVAAWAGIVGTETLLRRRRVYAPSLLQPGGVYPAVRWVPLAGFAVTAALGLGFVTASTSWLAWTGYLWPLVPLPTDSAWVNSDAGVILALLLGALVAAISLPGLRRLHDAEASATA</sequence>
<dbReference type="PANTHER" id="PTHR31806">
    <property type="entry name" value="PURINE-CYTOSINE PERMEASE FCY2-RELATED"/>
    <property type="match status" value="1"/>
</dbReference>
<evidence type="ECO:0000256" key="7">
    <source>
        <dbReference type="SAM" id="MobiDB-lite"/>
    </source>
</evidence>
<feature type="transmembrane region" description="Helical" evidence="8">
    <location>
        <begin position="543"/>
        <end position="567"/>
    </location>
</feature>
<dbReference type="Pfam" id="PF02133">
    <property type="entry name" value="Transp_cyt_pur"/>
    <property type="match status" value="1"/>
</dbReference>
<evidence type="ECO:0000256" key="4">
    <source>
        <dbReference type="ARBA" id="ARBA00022692"/>
    </source>
</evidence>
<dbReference type="RefSeq" id="WP_096421626.1">
    <property type="nucleotide sequence ID" value="NZ_AP017315.1"/>
</dbReference>
<evidence type="ECO:0000313" key="9">
    <source>
        <dbReference type="EMBL" id="BAU32438.1"/>
    </source>
</evidence>
<keyword evidence="5 8" id="KW-1133">Transmembrane helix</keyword>
<evidence type="ECO:0000256" key="5">
    <source>
        <dbReference type="ARBA" id="ARBA00022989"/>
    </source>
</evidence>
<dbReference type="GO" id="GO:0005886">
    <property type="term" value="C:plasma membrane"/>
    <property type="evidence" value="ECO:0007669"/>
    <property type="project" value="TreeGrafter"/>
</dbReference>
<feature type="region of interest" description="Disordered" evidence="7">
    <location>
        <begin position="261"/>
        <end position="288"/>
    </location>
</feature>
<feature type="transmembrane region" description="Helical" evidence="8">
    <location>
        <begin position="429"/>
        <end position="449"/>
    </location>
</feature>
<keyword evidence="3" id="KW-0813">Transport</keyword>
<feature type="transmembrane region" description="Helical" evidence="8">
    <location>
        <begin position="512"/>
        <end position="531"/>
    </location>
</feature>
<dbReference type="Gene3D" id="1.10.4160.10">
    <property type="entry name" value="Hydantoin permease"/>
    <property type="match status" value="1"/>
</dbReference>
<feature type="compositionally biased region" description="Pro residues" evidence="7">
    <location>
        <begin position="345"/>
        <end position="364"/>
    </location>
</feature>
<dbReference type="GO" id="GO:0022857">
    <property type="term" value="F:transmembrane transporter activity"/>
    <property type="evidence" value="ECO:0007669"/>
    <property type="project" value="InterPro"/>
</dbReference>
<keyword evidence="6 8" id="KW-0472">Membrane</keyword>
<evidence type="ECO:0000256" key="8">
    <source>
        <dbReference type="SAM" id="Phobius"/>
    </source>
</evidence>
<proteinExistence type="inferred from homology"/>
<feature type="region of interest" description="Disordered" evidence="7">
    <location>
        <begin position="301"/>
        <end position="399"/>
    </location>
</feature>
<feature type="compositionally biased region" description="Pro residues" evidence="7">
    <location>
        <begin position="194"/>
        <end position="205"/>
    </location>
</feature>
<dbReference type="KEGG" id="malk:MalAC0309_1587"/>
<dbReference type="AlphaFoldDB" id="A0A0U5BQ83"/>
<feature type="transmembrane region" description="Helical" evidence="8">
    <location>
        <begin position="803"/>
        <end position="831"/>
    </location>
</feature>
<feature type="compositionally biased region" description="Pro residues" evidence="7">
    <location>
        <begin position="85"/>
        <end position="98"/>
    </location>
</feature>
<accession>A0A0U5BQ83</accession>
<feature type="compositionally biased region" description="Low complexity" evidence="7">
    <location>
        <begin position="365"/>
        <end position="386"/>
    </location>
</feature>
<comment type="similarity">
    <text evidence="2">Belongs to the purine-cytosine permease (2.A.39) family.</text>
</comment>
<organism evidence="9 10">
    <name type="scientific">Microcella alkaliphila</name>
    <dbReference type="NCBI Taxonomy" id="279828"/>
    <lineage>
        <taxon>Bacteria</taxon>
        <taxon>Bacillati</taxon>
        <taxon>Actinomycetota</taxon>
        <taxon>Actinomycetes</taxon>
        <taxon>Micrococcales</taxon>
        <taxon>Microbacteriaceae</taxon>
        <taxon>Microcella</taxon>
    </lineage>
</organism>
<feature type="transmembrane region" description="Helical" evidence="8">
    <location>
        <begin position="645"/>
        <end position="665"/>
    </location>
</feature>
<feature type="transmembrane region" description="Helical" evidence="8">
    <location>
        <begin position="573"/>
        <end position="593"/>
    </location>
</feature>
<feature type="transmembrane region" description="Helical" evidence="8">
    <location>
        <begin position="851"/>
        <end position="871"/>
    </location>
</feature>
<feature type="region of interest" description="Disordered" evidence="7">
    <location>
        <begin position="177"/>
        <end position="228"/>
    </location>
</feature>
<dbReference type="PANTHER" id="PTHR31806:SF1">
    <property type="entry name" value="PURINE-CYTOSINE PERMEASE FCY2-RELATED"/>
    <property type="match status" value="1"/>
</dbReference>
<dbReference type="Proteomes" id="UP000218965">
    <property type="component" value="Chromosome"/>
</dbReference>
<evidence type="ECO:0000313" key="10">
    <source>
        <dbReference type="Proteomes" id="UP000218965"/>
    </source>
</evidence>
<dbReference type="InterPro" id="IPR026030">
    <property type="entry name" value="Pur-cyt_permease_Fcy2/21/22"/>
</dbReference>
<reference evidence="10" key="1">
    <citation type="submission" date="2015-12" db="EMBL/GenBank/DDBJ databases">
        <authorList>
            <person name="Shamseldin A."/>
            <person name="Moawad H."/>
            <person name="Abd El-Rahim W.M."/>
            <person name="Sadowsky M.J."/>
        </authorList>
    </citation>
    <scope>NUCLEOTIDE SEQUENCE [LARGE SCALE GENOMIC DNA]</scope>
    <source>
        <strain evidence="10">JAM AC0309</strain>
    </source>
</reference>
<dbReference type="EMBL" id="AP017315">
    <property type="protein sequence ID" value="BAU32438.1"/>
    <property type="molecule type" value="Genomic_DNA"/>
</dbReference>
<feature type="transmembrane region" description="Helical" evidence="8">
    <location>
        <begin position="761"/>
        <end position="782"/>
    </location>
</feature>
<dbReference type="OrthoDB" id="9809167at2"/>
<feature type="compositionally biased region" description="Low complexity" evidence="7">
    <location>
        <begin position="182"/>
        <end position="193"/>
    </location>
</feature>
<gene>
    <name evidence="9" type="ORF">MalAC0309_1587</name>
</gene>
<dbReference type="InterPro" id="IPR001248">
    <property type="entry name" value="Pur-cyt_permease"/>
</dbReference>
<feature type="transmembrane region" description="Helical" evidence="8">
    <location>
        <begin position="455"/>
        <end position="476"/>
    </location>
</feature>
<name>A0A0U5BQ83_9MICO</name>
<keyword evidence="4 8" id="KW-0812">Transmembrane</keyword>
<feature type="region of interest" description="Disordered" evidence="7">
    <location>
        <begin position="1"/>
        <end position="101"/>
    </location>
</feature>
<feature type="transmembrane region" description="Helical" evidence="8">
    <location>
        <begin position="605"/>
        <end position="625"/>
    </location>
</feature>